<evidence type="ECO:0000256" key="1">
    <source>
        <dbReference type="SAM" id="MobiDB-lite"/>
    </source>
</evidence>
<dbReference type="AlphaFoldDB" id="A0AAV5RWY0"/>
<protein>
    <submittedName>
        <fullName evidence="2">Uncharacterized protein</fullName>
    </submittedName>
</protein>
<accession>A0AAV5RWY0</accession>
<proteinExistence type="predicted"/>
<feature type="compositionally biased region" description="Basic residues" evidence="1">
    <location>
        <begin position="21"/>
        <end position="33"/>
    </location>
</feature>
<feature type="region of interest" description="Disordered" evidence="1">
    <location>
        <begin position="1"/>
        <end position="121"/>
    </location>
</feature>
<name>A0AAV5RWY0_MAUHU</name>
<keyword evidence="3" id="KW-1185">Reference proteome</keyword>
<evidence type="ECO:0000313" key="2">
    <source>
        <dbReference type="EMBL" id="GMM55936.1"/>
    </source>
</evidence>
<dbReference type="EMBL" id="BTGD01000006">
    <property type="protein sequence ID" value="GMM55936.1"/>
    <property type="molecule type" value="Genomic_DNA"/>
</dbReference>
<evidence type="ECO:0000313" key="3">
    <source>
        <dbReference type="Proteomes" id="UP001377567"/>
    </source>
</evidence>
<comment type="caution">
    <text evidence="2">The sequence shown here is derived from an EMBL/GenBank/DDBJ whole genome shotgun (WGS) entry which is preliminary data.</text>
</comment>
<feature type="compositionally biased region" description="Polar residues" evidence="1">
    <location>
        <begin position="110"/>
        <end position="121"/>
    </location>
</feature>
<reference evidence="2 3" key="1">
    <citation type="journal article" date="2023" name="Elife">
        <title>Identification of key yeast species and microbe-microbe interactions impacting larval growth of Drosophila in the wild.</title>
        <authorList>
            <person name="Mure A."/>
            <person name="Sugiura Y."/>
            <person name="Maeda R."/>
            <person name="Honda K."/>
            <person name="Sakurai N."/>
            <person name="Takahashi Y."/>
            <person name="Watada M."/>
            <person name="Katoh T."/>
            <person name="Gotoh A."/>
            <person name="Gotoh Y."/>
            <person name="Taniguchi I."/>
            <person name="Nakamura K."/>
            <person name="Hayashi T."/>
            <person name="Katayama T."/>
            <person name="Uemura T."/>
            <person name="Hattori Y."/>
        </authorList>
    </citation>
    <scope>NUCLEOTIDE SEQUENCE [LARGE SCALE GENOMIC DNA]</scope>
    <source>
        <strain evidence="2 3">KH-74</strain>
    </source>
</reference>
<organism evidence="2 3">
    <name type="scientific">Maudiozyma humilis</name>
    <name type="common">Sour dough yeast</name>
    <name type="synonym">Kazachstania humilis</name>
    <dbReference type="NCBI Taxonomy" id="51915"/>
    <lineage>
        <taxon>Eukaryota</taxon>
        <taxon>Fungi</taxon>
        <taxon>Dikarya</taxon>
        <taxon>Ascomycota</taxon>
        <taxon>Saccharomycotina</taxon>
        <taxon>Saccharomycetes</taxon>
        <taxon>Saccharomycetales</taxon>
        <taxon>Saccharomycetaceae</taxon>
        <taxon>Maudiozyma</taxon>
    </lineage>
</organism>
<gene>
    <name evidence="2" type="ORF">DAKH74_025520</name>
</gene>
<sequence>MHSTGRSRAPWQQPLRPAQNRPHRRTRRPHTHNTHAPDAPAQRPPRHPIGPLHHSGRRTAQMSEYSANMRLSGPRQSRGPRTVAGPAHLAAREQRGKPAQGPLRPLGNGADNSICSSRGGG</sequence>
<dbReference type="Proteomes" id="UP001377567">
    <property type="component" value="Unassembled WGS sequence"/>
</dbReference>